<comment type="caution">
    <text evidence="7">The sequence shown here is derived from an EMBL/GenBank/DDBJ whole genome shotgun (WGS) entry which is preliminary data.</text>
</comment>
<dbReference type="GO" id="GO:0004314">
    <property type="term" value="F:[acyl-carrier-protein] S-malonyltransferase activity"/>
    <property type="evidence" value="ECO:0007669"/>
    <property type="project" value="UniProtKB-EC"/>
</dbReference>
<dbReference type="GO" id="GO:0006633">
    <property type="term" value="P:fatty acid biosynthetic process"/>
    <property type="evidence" value="ECO:0007669"/>
    <property type="project" value="TreeGrafter"/>
</dbReference>
<dbReference type="EMBL" id="JANBQB010000074">
    <property type="protein sequence ID" value="KAJ1983017.1"/>
    <property type="molecule type" value="Genomic_DNA"/>
</dbReference>
<dbReference type="OrthoDB" id="541883at2759"/>
<comment type="catalytic activity">
    <reaction evidence="5">
        <text>holo-[ACP] + malonyl-CoA = malonyl-[ACP] + CoA</text>
        <dbReference type="Rhea" id="RHEA:41792"/>
        <dbReference type="Rhea" id="RHEA-COMP:9623"/>
        <dbReference type="Rhea" id="RHEA-COMP:9685"/>
        <dbReference type="ChEBI" id="CHEBI:57287"/>
        <dbReference type="ChEBI" id="CHEBI:57384"/>
        <dbReference type="ChEBI" id="CHEBI:64479"/>
        <dbReference type="ChEBI" id="CHEBI:78449"/>
        <dbReference type="EC" id="2.3.1.39"/>
    </reaction>
</comment>
<reference evidence="7" key="1">
    <citation type="submission" date="2022-07" db="EMBL/GenBank/DDBJ databases">
        <title>Phylogenomic reconstructions and comparative analyses of Kickxellomycotina fungi.</title>
        <authorList>
            <person name="Reynolds N.K."/>
            <person name="Stajich J.E."/>
            <person name="Barry K."/>
            <person name="Grigoriev I.V."/>
            <person name="Crous P."/>
            <person name="Smith M.E."/>
        </authorList>
    </citation>
    <scope>NUCLEOTIDE SEQUENCE</scope>
    <source>
        <strain evidence="7">RSA 567</strain>
    </source>
</reference>
<protein>
    <recommendedName>
        <fullName evidence="2">[acyl-carrier-protein] S-malonyltransferase</fullName>
        <ecNumber evidence="2">2.3.1.39</ecNumber>
    </recommendedName>
</protein>
<dbReference type="Pfam" id="PF00698">
    <property type="entry name" value="Acyl_transf_1"/>
    <property type="match status" value="1"/>
</dbReference>
<dbReference type="EC" id="2.3.1.39" evidence="2"/>
<evidence type="ECO:0000313" key="7">
    <source>
        <dbReference type="EMBL" id="KAJ1983017.1"/>
    </source>
</evidence>
<dbReference type="InterPro" id="IPR024925">
    <property type="entry name" value="Malonyl_CoA-ACP_transAc"/>
</dbReference>
<sequence>MYGTFPAAKAAIDEADATLGFSLSALMFQGDSHELTLTMNAQPAILTVSVALLRVLEQEYGFHIADRCAYAMGHSLGEYTALVAAGALSLADALRLVRRRGLAMHDVVSHREQPTAMTALMLHGASVSDIQRNLSSIQLTLPAGDVAELANINSSRQVVLSGTEAGVGAAVQELQARRLAARAIDLPVSAPFHCSLMRPAAKVMKEALKSVQFTPLQLPIISNVTAAPITNHTQFPDLLVQQVTHTVAWAPSVSYCQRNGIVHFISVGPGKVLANLLKREHPKDKIIPVTNVEELREFNSTF</sequence>
<dbReference type="PANTHER" id="PTHR42681">
    <property type="entry name" value="MALONYL-COA-ACYL CARRIER PROTEIN TRANSACYLASE, MITOCHONDRIAL"/>
    <property type="match status" value="1"/>
</dbReference>
<dbReference type="InterPro" id="IPR050858">
    <property type="entry name" value="Mal-CoA-ACP_Trans/PKS_FabD"/>
</dbReference>
<dbReference type="GO" id="GO:0005739">
    <property type="term" value="C:mitochondrion"/>
    <property type="evidence" value="ECO:0007669"/>
    <property type="project" value="TreeGrafter"/>
</dbReference>
<evidence type="ECO:0000313" key="8">
    <source>
        <dbReference type="Proteomes" id="UP001151582"/>
    </source>
</evidence>
<evidence type="ECO:0000256" key="2">
    <source>
        <dbReference type="ARBA" id="ARBA00013258"/>
    </source>
</evidence>
<keyword evidence="4 7" id="KW-0012">Acyltransferase</keyword>
<dbReference type="InterPro" id="IPR016036">
    <property type="entry name" value="Malonyl_transacylase_ACP-bd"/>
</dbReference>
<dbReference type="Gene3D" id="3.30.70.250">
    <property type="entry name" value="Malonyl-CoA ACP transacylase, ACP-binding"/>
    <property type="match status" value="1"/>
</dbReference>
<dbReference type="Gene3D" id="3.40.366.10">
    <property type="entry name" value="Malonyl-Coenzyme A Acyl Carrier Protein, domain 2"/>
    <property type="match status" value="1"/>
</dbReference>
<dbReference type="Proteomes" id="UP001151582">
    <property type="component" value="Unassembled WGS sequence"/>
</dbReference>
<dbReference type="PIRSF" id="PIRSF000446">
    <property type="entry name" value="Mct"/>
    <property type="match status" value="1"/>
</dbReference>
<dbReference type="InterPro" id="IPR016035">
    <property type="entry name" value="Acyl_Trfase/lysoPLipase"/>
</dbReference>
<dbReference type="InterPro" id="IPR001227">
    <property type="entry name" value="Ac_transferase_dom_sf"/>
</dbReference>
<proteinExistence type="inferred from homology"/>
<accession>A0A9W8B8B6</accession>
<dbReference type="SMART" id="SM00827">
    <property type="entry name" value="PKS_AT"/>
    <property type="match status" value="1"/>
</dbReference>
<dbReference type="SUPFAM" id="SSF52151">
    <property type="entry name" value="FabD/lysophospholipase-like"/>
    <property type="match status" value="1"/>
</dbReference>
<evidence type="ECO:0000256" key="5">
    <source>
        <dbReference type="ARBA" id="ARBA00048462"/>
    </source>
</evidence>
<comment type="similarity">
    <text evidence="1">Belongs to the FabD family.</text>
</comment>
<dbReference type="PANTHER" id="PTHR42681:SF1">
    <property type="entry name" value="MALONYL-COA-ACYL CARRIER PROTEIN TRANSACYLASE, MITOCHONDRIAL"/>
    <property type="match status" value="1"/>
</dbReference>
<evidence type="ECO:0000256" key="1">
    <source>
        <dbReference type="ARBA" id="ARBA00008217"/>
    </source>
</evidence>
<feature type="domain" description="Malonyl-CoA:ACP transacylase (MAT)" evidence="6">
    <location>
        <begin position="1"/>
        <end position="292"/>
    </location>
</feature>
<keyword evidence="8" id="KW-1185">Reference proteome</keyword>
<dbReference type="SUPFAM" id="SSF55048">
    <property type="entry name" value="Probable ACP-binding domain of malonyl-CoA ACP transacylase"/>
    <property type="match status" value="1"/>
</dbReference>
<dbReference type="InterPro" id="IPR014043">
    <property type="entry name" value="Acyl_transferase_dom"/>
</dbReference>
<organism evidence="7 8">
    <name type="scientific">Dimargaris verticillata</name>
    <dbReference type="NCBI Taxonomy" id="2761393"/>
    <lineage>
        <taxon>Eukaryota</taxon>
        <taxon>Fungi</taxon>
        <taxon>Fungi incertae sedis</taxon>
        <taxon>Zoopagomycota</taxon>
        <taxon>Kickxellomycotina</taxon>
        <taxon>Dimargaritomycetes</taxon>
        <taxon>Dimargaritales</taxon>
        <taxon>Dimargaritaceae</taxon>
        <taxon>Dimargaris</taxon>
    </lineage>
</organism>
<dbReference type="AlphaFoldDB" id="A0A9W8B8B6"/>
<evidence type="ECO:0000256" key="4">
    <source>
        <dbReference type="ARBA" id="ARBA00023315"/>
    </source>
</evidence>
<keyword evidence="3 7" id="KW-0808">Transferase</keyword>
<name>A0A9W8B8B6_9FUNG</name>
<gene>
    <name evidence="7" type="primary">MCT1</name>
    <name evidence="7" type="ORF">H4R34_001527</name>
</gene>
<evidence type="ECO:0000259" key="6">
    <source>
        <dbReference type="SMART" id="SM00827"/>
    </source>
</evidence>
<evidence type="ECO:0000256" key="3">
    <source>
        <dbReference type="ARBA" id="ARBA00022679"/>
    </source>
</evidence>